<proteinExistence type="predicted"/>
<dbReference type="Gene3D" id="3.90.550.10">
    <property type="entry name" value="Spore Coat Polysaccharide Biosynthesis Protein SpsA, Chain A"/>
    <property type="match status" value="1"/>
</dbReference>
<evidence type="ECO:0000313" key="1">
    <source>
        <dbReference type="EMBL" id="HGU32192.1"/>
    </source>
</evidence>
<reference evidence="1" key="1">
    <citation type="journal article" date="2020" name="mSystems">
        <title>Genome- and Community-Level Interaction Insights into Carbon Utilization and Element Cycling Functions of Hydrothermarchaeota in Hydrothermal Sediment.</title>
        <authorList>
            <person name="Zhou Z."/>
            <person name="Liu Y."/>
            <person name="Xu W."/>
            <person name="Pan J."/>
            <person name="Luo Z.H."/>
            <person name="Li M."/>
        </authorList>
    </citation>
    <scope>NUCLEOTIDE SEQUENCE [LARGE SCALE GENOMIC DNA]</scope>
    <source>
        <strain evidence="1">SpSt-477</strain>
    </source>
</reference>
<gene>
    <name evidence="1" type="ORF">ENS29_04980</name>
</gene>
<dbReference type="SUPFAM" id="SSF53448">
    <property type="entry name" value="Nucleotide-diphospho-sugar transferases"/>
    <property type="match status" value="1"/>
</dbReference>
<dbReference type="AlphaFoldDB" id="A0A7C4RR22"/>
<dbReference type="InterPro" id="IPR029044">
    <property type="entry name" value="Nucleotide-diphossugar_trans"/>
</dbReference>
<protein>
    <recommendedName>
        <fullName evidence="2">Glycosyltransferase family 2 protein</fullName>
    </recommendedName>
</protein>
<name>A0A7C4RR22_9BACT</name>
<sequence length="248" mass="27991">MNSIEASIVMVLHAEGRWAHPAVVTALKAIERARDAGIDAELVLVLDRPDDATLRYTERYRRQERVRLVAVDFGDVGMARNEGIARSLGRWVSVMTPMHRMDEHWVVNAVCMLHKSSAERIARPEYLVVLGARHWVQRLIASHDAEFPTGSLLVTHVYRTGFCCAPQPVFEKFRYPAAREPMEAETIDWYWTCETLACGIGHVVVPQTVLFVHDSEGVSVENRSVDNHSALLQTSRLFDANTWKSVVG</sequence>
<accession>A0A7C4RR22</accession>
<dbReference type="EMBL" id="DSUH01000112">
    <property type="protein sequence ID" value="HGU32192.1"/>
    <property type="molecule type" value="Genomic_DNA"/>
</dbReference>
<evidence type="ECO:0008006" key="2">
    <source>
        <dbReference type="Google" id="ProtNLM"/>
    </source>
</evidence>
<comment type="caution">
    <text evidence="1">The sequence shown here is derived from an EMBL/GenBank/DDBJ whole genome shotgun (WGS) entry which is preliminary data.</text>
</comment>
<organism evidence="1">
    <name type="scientific">Desulfatirhabdium butyrativorans</name>
    <dbReference type="NCBI Taxonomy" id="340467"/>
    <lineage>
        <taxon>Bacteria</taxon>
        <taxon>Pseudomonadati</taxon>
        <taxon>Thermodesulfobacteriota</taxon>
        <taxon>Desulfobacteria</taxon>
        <taxon>Desulfobacterales</taxon>
        <taxon>Desulfatirhabdiaceae</taxon>
        <taxon>Desulfatirhabdium</taxon>
    </lineage>
</organism>